<evidence type="ECO:0000256" key="2">
    <source>
        <dbReference type="ARBA" id="ARBA00022982"/>
    </source>
</evidence>
<dbReference type="EMBL" id="AOHZ01000018">
    <property type="protein sequence ID" value="ELY60650.1"/>
    <property type="molecule type" value="Genomic_DNA"/>
</dbReference>
<dbReference type="SUPFAM" id="SSF52833">
    <property type="entry name" value="Thioredoxin-like"/>
    <property type="match status" value="1"/>
</dbReference>
<evidence type="ECO:0000259" key="3">
    <source>
        <dbReference type="PROSITE" id="PS51352"/>
    </source>
</evidence>
<proteinExistence type="inferred from homology"/>
<evidence type="ECO:0000313" key="4">
    <source>
        <dbReference type="EMBL" id="ELY60650.1"/>
    </source>
</evidence>
<dbReference type="PATRIC" id="fig|1227499.3.peg.864"/>
<dbReference type="eggNOG" id="arCOG02868">
    <property type="taxonomic scope" value="Archaea"/>
</dbReference>
<dbReference type="InterPro" id="IPR036249">
    <property type="entry name" value="Thioredoxin-like_sf"/>
</dbReference>
<keyword evidence="2" id="KW-0813">Transport</keyword>
<dbReference type="InterPro" id="IPR012336">
    <property type="entry name" value="Thioredoxin-like_fold"/>
</dbReference>
<dbReference type="AlphaFoldDB" id="L9XG08"/>
<dbReference type="Gene3D" id="3.40.30.10">
    <property type="entry name" value="Glutaredoxin"/>
    <property type="match status" value="1"/>
</dbReference>
<dbReference type="STRING" id="1227499.C493_04216"/>
<sequence>MHRRSFLAATAGVSVTAGLAGCAGLFDASMPDPLEDVDADRQLPVPTRGDGPVEVDVYEDLGCPNCHDFQAEVVPDLEFELIEPEEAAYRHYDFVVEAADESIAMANAARAVQDEGYDDADDDPNGAFFEYKTAVMDADDWSNDALAELATDYGVDAEAVSSALEDETYYPTLAADWERGDDAGVEGTPTVVVEGEVVDDPFDVDEIVAAVEDAE</sequence>
<organism evidence="4 5">
    <name type="scientific">Natronolimnohabitans innermongolicus JCM 12255</name>
    <dbReference type="NCBI Taxonomy" id="1227499"/>
    <lineage>
        <taxon>Archaea</taxon>
        <taxon>Methanobacteriati</taxon>
        <taxon>Methanobacteriota</taxon>
        <taxon>Stenosarchaea group</taxon>
        <taxon>Halobacteria</taxon>
        <taxon>Halobacteriales</taxon>
        <taxon>Natrialbaceae</taxon>
        <taxon>Natronolimnohabitans</taxon>
    </lineage>
</organism>
<dbReference type="GO" id="GO:0016853">
    <property type="term" value="F:isomerase activity"/>
    <property type="evidence" value="ECO:0007669"/>
    <property type="project" value="UniProtKB-KW"/>
</dbReference>
<evidence type="ECO:0000256" key="1">
    <source>
        <dbReference type="ARBA" id="ARBA00007787"/>
    </source>
</evidence>
<dbReference type="Pfam" id="PF13462">
    <property type="entry name" value="Thioredoxin_4"/>
    <property type="match status" value="1"/>
</dbReference>
<comment type="caution">
    <text evidence="4">The sequence shown here is derived from an EMBL/GenBank/DDBJ whole genome shotgun (WGS) entry which is preliminary data.</text>
</comment>
<gene>
    <name evidence="4" type="ORF">C493_04216</name>
</gene>
<name>L9XG08_9EURY</name>
<dbReference type="PROSITE" id="PS51352">
    <property type="entry name" value="THIOREDOXIN_2"/>
    <property type="match status" value="1"/>
</dbReference>
<dbReference type="InterPro" id="IPR013766">
    <property type="entry name" value="Thioredoxin_domain"/>
</dbReference>
<accession>L9XG08</accession>
<evidence type="ECO:0000313" key="5">
    <source>
        <dbReference type="Proteomes" id="UP000011602"/>
    </source>
</evidence>
<dbReference type="Proteomes" id="UP000011602">
    <property type="component" value="Unassembled WGS sequence"/>
</dbReference>
<keyword evidence="4" id="KW-0413">Isomerase</keyword>
<dbReference type="PROSITE" id="PS51257">
    <property type="entry name" value="PROKAR_LIPOPROTEIN"/>
    <property type="match status" value="1"/>
</dbReference>
<feature type="domain" description="Thioredoxin" evidence="3">
    <location>
        <begin position="23"/>
        <end position="151"/>
    </location>
</feature>
<comment type="similarity">
    <text evidence="1">Belongs to the glutaredoxin family.</text>
</comment>
<reference evidence="4 5" key="1">
    <citation type="journal article" date="2014" name="PLoS Genet.">
        <title>Phylogenetically driven sequencing of extremely halophilic archaea reveals strategies for static and dynamic osmo-response.</title>
        <authorList>
            <person name="Becker E.A."/>
            <person name="Seitzer P.M."/>
            <person name="Tritt A."/>
            <person name="Larsen D."/>
            <person name="Krusor M."/>
            <person name="Yao A.I."/>
            <person name="Wu D."/>
            <person name="Madern D."/>
            <person name="Eisen J.A."/>
            <person name="Darling A.E."/>
            <person name="Facciotti M.T."/>
        </authorList>
    </citation>
    <scope>NUCLEOTIDE SEQUENCE [LARGE SCALE GENOMIC DNA]</scope>
    <source>
        <strain evidence="4 5">JCM 12255</strain>
    </source>
</reference>
<keyword evidence="5" id="KW-1185">Reference proteome</keyword>
<protein>
    <submittedName>
        <fullName evidence="4">Protein-disulfide isomerase</fullName>
    </submittedName>
</protein>
<dbReference type="RefSeq" id="WP_007258151.1">
    <property type="nucleotide sequence ID" value="NZ_AOHZ01000018.1"/>
</dbReference>
<keyword evidence="2" id="KW-0249">Electron transport</keyword>
<dbReference type="OrthoDB" id="15256at2157"/>